<proteinExistence type="predicted"/>
<keyword evidence="2" id="KW-1185">Reference proteome</keyword>
<gene>
    <name evidence="1" type="ORF">LVJ82_00715</name>
</gene>
<dbReference type="RefSeq" id="WP_058357226.1">
    <property type="nucleotide sequence ID" value="NZ_CABKVG010000010.1"/>
</dbReference>
<dbReference type="Proteomes" id="UP000832011">
    <property type="component" value="Chromosome"/>
</dbReference>
<protein>
    <submittedName>
        <fullName evidence="1">Phage regulatory CII family protein</fullName>
    </submittedName>
</protein>
<evidence type="ECO:0000313" key="1">
    <source>
        <dbReference type="EMBL" id="UOO89537.1"/>
    </source>
</evidence>
<evidence type="ECO:0000313" key="2">
    <source>
        <dbReference type="Proteomes" id="UP000832011"/>
    </source>
</evidence>
<dbReference type="Pfam" id="PF06892">
    <property type="entry name" value="Phage_CP76"/>
    <property type="match status" value="1"/>
</dbReference>
<name>A0ABY4E1X0_9NEIS</name>
<organism evidence="1 2">
    <name type="scientific">Vitreoscilla massiliensis</name>
    <dbReference type="NCBI Taxonomy" id="1689272"/>
    <lineage>
        <taxon>Bacteria</taxon>
        <taxon>Pseudomonadati</taxon>
        <taxon>Pseudomonadota</taxon>
        <taxon>Betaproteobacteria</taxon>
        <taxon>Neisseriales</taxon>
        <taxon>Neisseriaceae</taxon>
        <taxon>Vitreoscilla</taxon>
    </lineage>
</organism>
<accession>A0ABY4E1X0</accession>
<reference evidence="1 2" key="1">
    <citation type="journal article" date="2022" name="Res Sq">
        <title>Evolution of multicellular longitudinally dividing oral cavity symbionts (Neisseriaceae).</title>
        <authorList>
            <person name="Nyongesa S."/>
            <person name="Weber P."/>
            <person name="Bernet E."/>
            <person name="Pullido F."/>
            <person name="Nieckarz M."/>
            <person name="Delaby M."/>
            <person name="Nieves C."/>
            <person name="Viehboeck T."/>
            <person name="Krause N."/>
            <person name="Rivera-Millot A."/>
            <person name="Nakamura A."/>
            <person name="Vischer N."/>
            <person name="VanNieuwenhze M."/>
            <person name="Brun Y."/>
            <person name="Cava F."/>
            <person name="Bulgheresi S."/>
            <person name="Veyrier F."/>
        </authorList>
    </citation>
    <scope>NUCLEOTIDE SEQUENCE [LARGE SCALE GENOMIC DNA]</scope>
    <source>
        <strain evidence="1 2">SN4</strain>
    </source>
</reference>
<sequence>MSFNQEVTEHPDILNLFRLASRKYGDGRSVSKMAQDMGLQNERSLNNKLNPNSDHAHLSLYDACNILQLSQDATPLRSMAYLIDYMVMPLPNCRASAQDVLSHFIDVFGACGDVGEAIKNATHDDSELGENLSRRERKEIIAHLDELIEAAVCLRQSVSE</sequence>
<dbReference type="InterPro" id="IPR009679">
    <property type="entry name" value="Phage_186_CII-like"/>
</dbReference>
<dbReference type="EMBL" id="CP091511">
    <property type="protein sequence ID" value="UOO89537.1"/>
    <property type="molecule type" value="Genomic_DNA"/>
</dbReference>